<evidence type="ECO:0000313" key="10">
    <source>
        <dbReference type="Proteomes" id="UP000008672"/>
    </source>
</evidence>
<name>H2ZWB5_LATCH</name>
<sequence length="141" mass="15499">FLCKPLTVTRLLTWMFSLVIFGCIVTNGYQRPPGSSEPKCIFNQNGAVCRYAVALGVLGFVACILFLGLDVSKPHMTASRTQMLVAKADLSFSLLWTVLWFIGFCVLTAQWNRSPAALLPAGQGNARAIIVFSFFSVLCWV</sequence>
<dbReference type="InterPro" id="IPR016579">
    <property type="entry name" value="Synaptogyrin"/>
</dbReference>
<proteinExistence type="inferred from homology"/>
<dbReference type="Proteomes" id="UP000008672">
    <property type="component" value="Unassembled WGS sequence"/>
</dbReference>
<evidence type="ECO:0000313" key="9">
    <source>
        <dbReference type="Ensembl" id="ENSLACP00000001686.1"/>
    </source>
</evidence>
<accession>H2ZWB5</accession>
<dbReference type="PANTHER" id="PTHR10838:SF20">
    <property type="entry name" value="SYNAPTOGYRIN"/>
    <property type="match status" value="1"/>
</dbReference>
<reference evidence="9" key="3">
    <citation type="submission" date="2025-09" db="UniProtKB">
        <authorList>
            <consortium name="Ensembl"/>
        </authorList>
    </citation>
    <scope>IDENTIFICATION</scope>
</reference>
<feature type="transmembrane region" description="Helical" evidence="7">
    <location>
        <begin position="90"/>
        <end position="111"/>
    </location>
</feature>
<keyword evidence="5 6" id="KW-0472">Membrane</keyword>
<organism evidence="9 10">
    <name type="scientific">Latimeria chalumnae</name>
    <name type="common">Coelacanth</name>
    <dbReference type="NCBI Taxonomy" id="7897"/>
    <lineage>
        <taxon>Eukaryota</taxon>
        <taxon>Metazoa</taxon>
        <taxon>Chordata</taxon>
        <taxon>Craniata</taxon>
        <taxon>Vertebrata</taxon>
        <taxon>Euteleostomi</taxon>
        <taxon>Coelacanthiformes</taxon>
        <taxon>Coelacanthidae</taxon>
        <taxon>Latimeria</taxon>
    </lineage>
</organism>
<dbReference type="STRING" id="7897.ENSLACP00000001686"/>
<dbReference type="Ensembl" id="ENSLACT00000001699.1">
    <property type="protein sequence ID" value="ENSLACP00000001686.1"/>
    <property type="gene ID" value="ENSLACG00000001509.1"/>
</dbReference>
<evidence type="ECO:0000256" key="3">
    <source>
        <dbReference type="ARBA" id="ARBA00022692"/>
    </source>
</evidence>
<dbReference type="HOGENOM" id="CLU_079186_1_0_1"/>
<evidence type="ECO:0000256" key="2">
    <source>
        <dbReference type="ARBA" id="ARBA00010252"/>
    </source>
</evidence>
<keyword evidence="3 6" id="KW-0812">Transmembrane</keyword>
<protein>
    <recommendedName>
        <fullName evidence="8">MARVEL domain-containing protein</fullName>
    </recommendedName>
</protein>
<dbReference type="Pfam" id="PF01284">
    <property type="entry name" value="MARVEL"/>
    <property type="match status" value="1"/>
</dbReference>
<dbReference type="GO" id="GO:0030672">
    <property type="term" value="C:synaptic vesicle membrane"/>
    <property type="evidence" value="ECO:0007669"/>
    <property type="project" value="TreeGrafter"/>
</dbReference>
<dbReference type="OMA" id="HMTASRT"/>
<dbReference type="AlphaFoldDB" id="H2ZWB5"/>
<dbReference type="InterPro" id="IPR008253">
    <property type="entry name" value="Marvel"/>
</dbReference>
<evidence type="ECO:0000256" key="7">
    <source>
        <dbReference type="SAM" id="Phobius"/>
    </source>
</evidence>
<dbReference type="PROSITE" id="PS51225">
    <property type="entry name" value="MARVEL"/>
    <property type="match status" value="1"/>
</dbReference>
<dbReference type="eggNOG" id="KOG4016">
    <property type="taxonomic scope" value="Eukaryota"/>
</dbReference>
<evidence type="ECO:0000256" key="6">
    <source>
        <dbReference type="PROSITE-ProRule" id="PRU00581"/>
    </source>
</evidence>
<feature type="transmembrane region" description="Helical" evidence="7">
    <location>
        <begin position="50"/>
        <end position="69"/>
    </location>
</feature>
<dbReference type="GeneTree" id="ENSGT00950000182935"/>
<dbReference type="InParanoid" id="H2ZWB5"/>
<reference evidence="9" key="2">
    <citation type="submission" date="2025-08" db="UniProtKB">
        <authorList>
            <consortium name="Ensembl"/>
        </authorList>
    </citation>
    <scope>IDENTIFICATION</scope>
</reference>
<dbReference type="EMBL" id="AFYH01209925">
    <property type="status" value="NOT_ANNOTATED_CDS"/>
    <property type="molecule type" value="Genomic_DNA"/>
</dbReference>
<evidence type="ECO:0000259" key="8">
    <source>
        <dbReference type="PROSITE" id="PS51225"/>
    </source>
</evidence>
<reference evidence="10" key="1">
    <citation type="submission" date="2011-08" db="EMBL/GenBank/DDBJ databases">
        <title>The draft genome of Latimeria chalumnae.</title>
        <authorList>
            <person name="Di Palma F."/>
            <person name="Alfoldi J."/>
            <person name="Johnson J."/>
            <person name="Berlin A."/>
            <person name="Gnerre S."/>
            <person name="Jaffe D."/>
            <person name="MacCallum I."/>
            <person name="Young S."/>
            <person name="Walker B.J."/>
            <person name="Lander E."/>
            <person name="Lindblad-Toh K."/>
        </authorList>
    </citation>
    <scope>NUCLEOTIDE SEQUENCE [LARGE SCALE GENOMIC DNA]</scope>
    <source>
        <strain evidence="10">Wild caught</strain>
    </source>
</reference>
<feature type="transmembrane region" description="Helical" evidence="7">
    <location>
        <begin position="12"/>
        <end position="30"/>
    </location>
</feature>
<comment type="similarity">
    <text evidence="2">Belongs to the synaptogyrin family.</text>
</comment>
<dbReference type="PANTHER" id="PTHR10838">
    <property type="entry name" value="SYNAPTOGYRIN"/>
    <property type="match status" value="1"/>
</dbReference>
<feature type="domain" description="MARVEL" evidence="8">
    <location>
        <begin position="1"/>
        <end position="141"/>
    </location>
</feature>
<keyword evidence="10" id="KW-1185">Reference proteome</keyword>
<evidence type="ECO:0000256" key="1">
    <source>
        <dbReference type="ARBA" id="ARBA00004141"/>
    </source>
</evidence>
<evidence type="ECO:0000256" key="5">
    <source>
        <dbReference type="ARBA" id="ARBA00023136"/>
    </source>
</evidence>
<comment type="subcellular location">
    <subcellularLocation>
        <location evidence="1">Membrane</location>
        <topology evidence="1">Multi-pass membrane protein</topology>
    </subcellularLocation>
</comment>
<evidence type="ECO:0000256" key="4">
    <source>
        <dbReference type="ARBA" id="ARBA00022989"/>
    </source>
</evidence>
<keyword evidence="4 7" id="KW-1133">Transmembrane helix</keyword>
<dbReference type="GO" id="GO:0031594">
    <property type="term" value="C:neuromuscular junction"/>
    <property type="evidence" value="ECO:0007669"/>
    <property type="project" value="TreeGrafter"/>
</dbReference>